<dbReference type="PANTHER" id="PTHR33240">
    <property type="entry name" value="OS08G0508500 PROTEIN"/>
    <property type="match status" value="1"/>
</dbReference>
<feature type="region of interest" description="Disordered" evidence="1">
    <location>
        <begin position="84"/>
        <end position="119"/>
    </location>
</feature>
<evidence type="ECO:0000256" key="1">
    <source>
        <dbReference type="SAM" id="MobiDB-lite"/>
    </source>
</evidence>
<comment type="caution">
    <text evidence="2">The sequence shown here is derived from an EMBL/GenBank/DDBJ whole genome shotgun (WGS) entry which is preliminary data.</text>
</comment>
<protein>
    <submittedName>
        <fullName evidence="2">Uncharacterized protein</fullName>
    </submittedName>
</protein>
<accession>A0A9Q1JUE8</accession>
<dbReference type="Proteomes" id="UP001153076">
    <property type="component" value="Unassembled WGS sequence"/>
</dbReference>
<reference evidence="2" key="1">
    <citation type="submission" date="2022-04" db="EMBL/GenBank/DDBJ databases">
        <title>Carnegiea gigantea Genome sequencing and assembly v2.</title>
        <authorList>
            <person name="Copetti D."/>
            <person name="Sanderson M.J."/>
            <person name="Burquez A."/>
            <person name="Wojciechowski M.F."/>
        </authorList>
    </citation>
    <scope>NUCLEOTIDE SEQUENCE</scope>
    <source>
        <strain evidence="2">SGP5-SGP5p</strain>
        <tissue evidence="2">Aerial part</tissue>
    </source>
</reference>
<gene>
    <name evidence="2" type="ORF">Cgig2_015678</name>
</gene>
<dbReference type="AlphaFoldDB" id="A0A9Q1JUE8"/>
<name>A0A9Q1JUE8_9CARY</name>
<evidence type="ECO:0000313" key="2">
    <source>
        <dbReference type="EMBL" id="KAJ8431110.1"/>
    </source>
</evidence>
<evidence type="ECO:0000313" key="3">
    <source>
        <dbReference type="Proteomes" id="UP001153076"/>
    </source>
</evidence>
<proteinExistence type="predicted"/>
<organism evidence="2 3">
    <name type="scientific">Carnegiea gigantea</name>
    <dbReference type="NCBI Taxonomy" id="171969"/>
    <lineage>
        <taxon>Eukaryota</taxon>
        <taxon>Viridiplantae</taxon>
        <taxon>Streptophyta</taxon>
        <taxon>Embryophyta</taxon>
        <taxon>Tracheophyta</taxon>
        <taxon>Spermatophyta</taxon>
        <taxon>Magnoliopsida</taxon>
        <taxon>eudicotyledons</taxon>
        <taxon>Gunneridae</taxon>
        <taxon>Pentapetalae</taxon>
        <taxon>Caryophyllales</taxon>
        <taxon>Cactineae</taxon>
        <taxon>Cactaceae</taxon>
        <taxon>Cactoideae</taxon>
        <taxon>Echinocereeae</taxon>
        <taxon>Carnegiea</taxon>
    </lineage>
</organism>
<dbReference type="EMBL" id="JAKOGI010000719">
    <property type="protein sequence ID" value="KAJ8431110.1"/>
    <property type="molecule type" value="Genomic_DNA"/>
</dbReference>
<sequence>MLVMTDTITRQVLEQVKRAMEAANSARPLPHFHYVPTTGCKPSHWQNRHTTTDCRELKKALHELADKGQIDRFLKRGLRFLRRESPHSPSYGRKSVRRKSWPSSQEAMQRRRGTQQVLKTEQRPRVMVPIMVFGGKEAPRFASLYNDPLVVEMKVASAIDCLKKLTYPGHNIVLLVHPILGFGGQEVNPTGMIRLPLCFVDKLKARNVEVDFLVVDVPTAYNVILGRPTHHKRKPGLAISIQGVDRLIPWTIALIGRRDTLDLLGVSTFGLGPLALVDIVESPLAWPLKVPPPVGAAGLSSRPLRHLVPPSTFPTTAGTGSPVPLAFSAPPRPLPPERTLRPWSSLHRLDEVCGRLLGKHGSTTSSLSNRPHGLWCGDRLPDECRGGLDWSSLVSPGWVGVDVVASSGRLLVR</sequence>
<dbReference type="PANTHER" id="PTHR33240:SF17">
    <property type="entry name" value="EUKARYOTIC PEPTIDE CHAIN RELEASE FACTOR GTP-BINDING SUBUNIT-LIKE"/>
    <property type="match status" value="1"/>
</dbReference>
<keyword evidence="3" id="KW-1185">Reference proteome</keyword>